<dbReference type="Pfam" id="PF03190">
    <property type="entry name" value="Thioredox_DsbH"/>
    <property type="match status" value="1"/>
</dbReference>
<reference evidence="2" key="1">
    <citation type="submission" date="2024-06" db="EMBL/GenBank/DDBJ databases">
        <authorList>
            <person name="Fan A."/>
            <person name="Zhang F.Y."/>
            <person name="Zhang L."/>
        </authorList>
    </citation>
    <scope>NUCLEOTIDE SEQUENCE</scope>
    <source>
        <strain evidence="2">Y61</strain>
    </source>
</reference>
<dbReference type="InterPro" id="IPR004879">
    <property type="entry name" value="Ssp411-like_TRX"/>
</dbReference>
<dbReference type="GO" id="GO:0005975">
    <property type="term" value="P:carbohydrate metabolic process"/>
    <property type="evidence" value="ECO:0007669"/>
    <property type="project" value="InterPro"/>
</dbReference>
<proteinExistence type="predicted"/>
<dbReference type="Gene3D" id="1.50.10.20">
    <property type="match status" value="1"/>
</dbReference>
<dbReference type="InterPro" id="IPR024705">
    <property type="entry name" value="Ssp411"/>
</dbReference>
<dbReference type="Gene3D" id="1.50.10.10">
    <property type="match status" value="1"/>
</dbReference>
<dbReference type="InterPro" id="IPR012341">
    <property type="entry name" value="6hp_glycosidase-like_sf"/>
</dbReference>
<evidence type="ECO:0000259" key="1">
    <source>
        <dbReference type="Pfam" id="PF03190"/>
    </source>
</evidence>
<sequence length="619" mass="70088">MAAESFEDEETADLLNNNYISVKVDREERPDIDAVYMKVCQALTGQGGWPLNVFLTPDQKPFYAGTYFPKKSAYGRPGFKDVLLSLKEQYNRNHEKMAEMGTEIVTALSQRTKSQSTLQEETIHQAFQNLSQSFDKVCGGFGRAPKFPAPHQLMFLLRYAKWTGNSHATEMVKKTLDGMAEGGIHDHIGGGFARYSTDEQWLIPHFEKMLYDQAMLALAYTEAYQVTKDEAYKQTIEDIFSYCERELLSTEGGFFCAEDADSEGEEGKYYLWSKTEILSLLGKQEGEAFCEAYRITSAGNFAGRNIPNRIGVNRTRTGQNPDVLSEQFKHAKEILLKARNQRVHPGKDDKMLTSWNALMIVALAYAGKTLHKKHYVNMAETVYRFIKIKLMNEGKLFARFREGEAKFSAYLDDYAFLALSCEALYEATFHAGYLSDMKELADQMIRLFFDHAGRAFRMASTEAEQLVLQPEEAVDSAIPSGNSAAVWVLLKLAERTGSDHYEKLAQQVFTSFSDEISTYPAGYTSMLSALIYQVSGPKELIVLQGNKGEDTRKALDRLFESFLPELTVFSGDLQQLTDFNHNLDIYSTISDRTTYFYCEQFACHLPVTKLSDLLAQLHV</sequence>
<name>A0AAU8ICS9_9BACL</name>
<dbReference type="InterPro" id="IPR036249">
    <property type="entry name" value="Thioredoxin-like_sf"/>
</dbReference>
<dbReference type="EMBL" id="CP159510">
    <property type="protein sequence ID" value="XCJ16182.1"/>
    <property type="molecule type" value="Genomic_DNA"/>
</dbReference>
<dbReference type="RefSeq" id="WP_353947786.1">
    <property type="nucleotide sequence ID" value="NZ_CP159510.1"/>
</dbReference>
<dbReference type="PANTHER" id="PTHR42899:SF1">
    <property type="entry name" value="SPERMATOGENESIS-ASSOCIATED PROTEIN 20"/>
    <property type="match status" value="1"/>
</dbReference>
<dbReference type="InterPro" id="IPR008928">
    <property type="entry name" value="6-hairpin_glycosidase_sf"/>
</dbReference>
<dbReference type="SUPFAM" id="SSF52833">
    <property type="entry name" value="Thioredoxin-like"/>
    <property type="match status" value="1"/>
</dbReference>
<organism evidence="2">
    <name type="scientific">Sporolactobacillus sp. Y61</name>
    <dbReference type="NCBI Taxonomy" id="3160863"/>
    <lineage>
        <taxon>Bacteria</taxon>
        <taxon>Bacillati</taxon>
        <taxon>Bacillota</taxon>
        <taxon>Bacilli</taxon>
        <taxon>Bacillales</taxon>
        <taxon>Sporolactobacillaceae</taxon>
        <taxon>Sporolactobacillus</taxon>
    </lineage>
</organism>
<dbReference type="AlphaFoldDB" id="A0AAU8ICS9"/>
<gene>
    <name evidence="2" type="ORF">ABNN70_10830</name>
</gene>
<protein>
    <submittedName>
        <fullName evidence="2">Thioredoxin domain-containing protein</fullName>
    </submittedName>
</protein>
<dbReference type="PIRSF" id="PIRSF006402">
    <property type="entry name" value="UCP006402_thioredoxin"/>
    <property type="match status" value="1"/>
</dbReference>
<evidence type="ECO:0000313" key="2">
    <source>
        <dbReference type="EMBL" id="XCJ16182.1"/>
    </source>
</evidence>
<dbReference type="Gene3D" id="3.40.30.10">
    <property type="entry name" value="Glutaredoxin"/>
    <property type="match status" value="1"/>
</dbReference>
<dbReference type="PANTHER" id="PTHR42899">
    <property type="entry name" value="SPERMATOGENESIS-ASSOCIATED PROTEIN 20"/>
    <property type="match status" value="1"/>
</dbReference>
<feature type="domain" description="Spermatogenesis-associated protein 20-like TRX" evidence="1">
    <location>
        <begin position="1"/>
        <end position="108"/>
    </location>
</feature>
<accession>A0AAU8ICS9</accession>
<dbReference type="SUPFAM" id="SSF48208">
    <property type="entry name" value="Six-hairpin glycosidases"/>
    <property type="match status" value="1"/>
</dbReference>